<dbReference type="InterPro" id="IPR011009">
    <property type="entry name" value="Kinase-like_dom_sf"/>
</dbReference>
<reference evidence="2" key="2">
    <citation type="journal article" date="2023" name="IMA Fungus">
        <title>Comparative genomic study of the Penicillium genus elucidates a diverse pangenome and 15 lateral gene transfer events.</title>
        <authorList>
            <person name="Petersen C."/>
            <person name="Sorensen T."/>
            <person name="Nielsen M.R."/>
            <person name="Sondergaard T.E."/>
            <person name="Sorensen J.L."/>
            <person name="Fitzpatrick D.A."/>
            <person name="Frisvad J.C."/>
            <person name="Nielsen K.L."/>
        </authorList>
    </citation>
    <scope>NUCLEOTIDE SEQUENCE</scope>
    <source>
        <strain evidence="2">IBT 26290</strain>
    </source>
</reference>
<gene>
    <name evidence="2" type="ORF">N7482_006302</name>
</gene>
<dbReference type="InterPro" id="IPR051678">
    <property type="entry name" value="AGP_Transferase"/>
</dbReference>
<dbReference type="EMBL" id="JAPQKN010000003">
    <property type="protein sequence ID" value="KAJ5167521.1"/>
    <property type="molecule type" value="Genomic_DNA"/>
</dbReference>
<dbReference type="RefSeq" id="XP_056543982.1">
    <property type="nucleotide sequence ID" value="XM_056688427.1"/>
</dbReference>
<dbReference type="Pfam" id="PF01636">
    <property type="entry name" value="APH"/>
    <property type="match status" value="1"/>
</dbReference>
<name>A0A9W9I5R6_9EURO</name>
<dbReference type="AlphaFoldDB" id="A0A9W9I5R6"/>
<feature type="domain" description="Aminoglycoside phosphotransferase" evidence="1">
    <location>
        <begin position="83"/>
        <end position="259"/>
    </location>
</feature>
<accession>A0A9W9I5R6</accession>
<sequence>MDEDSGNSEPPSKWDLFNYIPYILSSHIDICFAPSMRHQPSIVTMEEIRSAKDLCLYSMGGCKILEINASTILKVGPVVQMGEAEALCLLKKRTSVPVPEVFNAYTIADCGFILMSKIPGLPLEQCWTGLTQDAKSSIVRQLGGFIREWRQIKGPLFGSIDGGPCEDIIFQHPWDAKPRRYGPFLTRKEFNQGVVEALRNSRPNAQLTRRDEPLVERILASGDQDETKVLTHGDLHQSNIIVEGNVVTGIIDWGAAGYSVSAREYFCLRWQALDLDWRDLISTILDVDEYEFWAEINQSMVDYTGV</sequence>
<evidence type="ECO:0000313" key="3">
    <source>
        <dbReference type="Proteomes" id="UP001149163"/>
    </source>
</evidence>
<dbReference type="InterPro" id="IPR002575">
    <property type="entry name" value="Aminoglycoside_PTrfase"/>
</dbReference>
<proteinExistence type="predicted"/>
<comment type="caution">
    <text evidence="2">The sequence shown here is derived from an EMBL/GenBank/DDBJ whole genome shotgun (WGS) entry which is preliminary data.</text>
</comment>
<protein>
    <recommendedName>
        <fullName evidence="1">Aminoglycoside phosphotransferase domain-containing protein</fullName>
    </recommendedName>
</protein>
<dbReference type="PANTHER" id="PTHR21310:SF15">
    <property type="entry name" value="AMINOGLYCOSIDE PHOSPHOTRANSFERASE DOMAIN-CONTAINING PROTEIN"/>
    <property type="match status" value="1"/>
</dbReference>
<organism evidence="2 3">
    <name type="scientific">Penicillium canariense</name>
    <dbReference type="NCBI Taxonomy" id="189055"/>
    <lineage>
        <taxon>Eukaryota</taxon>
        <taxon>Fungi</taxon>
        <taxon>Dikarya</taxon>
        <taxon>Ascomycota</taxon>
        <taxon>Pezizomycotina</taxon>
        <taxon>Eurotiomycetes</taxon>
        <taxon>Eurotiomycetidae</taxon>
        <taxon>Eurotiales</taxon>
        <taxon>Aspergillaceae</taxon>
        <taxon>Penicillium</taxon>
    </lineage>
</organism>
<dbReference type="GeneID" id="81427603"/>
<evidence type="ECO:0000259" key="1">
    <source>
        <dbReference type="Pfam" id="PF01636"/>
    </source>
</evidence>
<dbReference type="Proteomes" id="UP001149163">
    <property type="component" value="Unassembled WGS sequence"/>
</dbReference>
<dbReference type="SUPFAM" id="SSF56112">
    <property type="entry name" value="Protein kinase-like (PK-like)"/>
    <property type="match status" value="1"/>
</dbReference>
<keyword evidence="3" id="KW-1185">Reference proteome</keyword>
<reference evidence="2" key="1">
    <citation type="submission" date="2022-11" db="EMBL/GenBank/DDBJ databases">
        <authorList>
            <person name="Petersen C."/>
        </authorList>
    </citation>
    <scope>NUCLEOTIDE SEQUENCE</scope>
    <source>
        <strain evidence="2">IBT 26290</strain>
    </source>
</reference>
<dbReference type="OrthoDB" id="8300194at2759"/>
<evidence type="ECO:0000313" key="2">
    <source>
        <dbReference type="EMBL" id="KAJ5167521.1"/>
    </source>
</evidence>
<dbReference type="PANTHER" id="PTHR21310">
    <property type="entry name" value="AMINOGLYCOSIDE PHOSPHOTRANSFERASE-RELATED-RELATED"/>
    <property type="match status" value="1"/>
</dbReference>
<dbReference type="Gene3D" id="3.90.1200.10">
    <property type="match status" value="1"/>
</dbReference>